<gene>
    <name evidence="7" type="ORF">FJ651_14605</name>
</gene>
<feature type="transmembrane region" description="Helical" evidence="6">
    <location>
        <begin position="45"/>
        <end position="65"/>
    </location>
</feature>
<evidence type="ECO:0000256" key="4">
    <source>
        <dbReference type="ARBA" id="ARBA00022989"/>
    </source>
</evidence>
<dbReference type="InterPro" id="IPR050367">
    <property type="entry name" value="APC_superfamily"/>
</dbReference>
<evidence type="ECO:0000256" key="6">
    <source>
        <dbReference type="SAM" id="Phobius"/>
    </source>
</evidence>
<evidence type="ECO:0000256" key="1">
    <source>
        <dbReference type="ARBA" id="ARBA00004651"/>
    </source>
</evidence>
<comment type="caution">
    <text evidence="7">The sequence shown here is derived from an EMBL/GenBank/DDBJ whole genome shotgun (WGS) entry which is preliminary data.</text>
</comment>
<keyword evidence="5 6" id="KW-0472">Membrane</keyword>
<dbReference type="InterPro" id="IPR002293">
    <property type="entry name" value="AA/rel_permease1"/>
</dbReference>
<name>A0A506PDF0_9FLAO</name>
<feature type="transmembrane region" description="Helical" evidence="6">
    <location>
        <begin position="225"/>
        <end position="244"/>
    </location>
</feature>
<feature type="transmembrane region" description="Helical" evidence="6">
    <location>
        <begin position="152"/>
        <end position="173"/>
    </location>
</feature>
<evidence type="ECO:0000313" key="7">
    <source>
        <dbReference type="EMBL" id="TPV31558.1"/>
    </source>
</evidence>
<feature type="transmembrane region" description="Helical" evidence="6">
    <location>
        <begin position="193"/>
        <end position="213"/>
    </location>
</feature>
<feature type="transmembrane region" description="Helical" evidence="6">
    <location>
        <begin position="405"/>
        <end position="422"/>
    </location>
</feature>
<feature type="transmembrane region" description="Helical" evidence="6">
    <location>
        <begin position="322"/>
        <end position="339"/>
    </location>
</feature>
<comment type="subcellular location">
    <subcellularLocation>
        <location evidence="1">Cell membrane</location>
        <topology evidence="1">Multi-pass membrane protein</topology>
    </subcellularLocation>
</comment>
<dbReference type="OrthoDB" id="9806937at2"/>
<dbReference type="GO" id="GO:0022857">
    <property type="term" value="F:transmembrane transporter activity"/>
    <property type="evidence" value="ECO:0007669"/>
    <property type="project" value="InterPro"/>
</dbReference>
<sequence length="428" mass="45604">MKTNENLLRTIGVFGLTSNIVNVIIGSGIFVLPAVVAAGMGASGVLAYLFCGILIASIMLCFAEVGSKITITGGIYTYIETVFGKYAGFLAGNLFLASVIAADAAVSNALVNILAAGYSIFENPLVRLVLLFTLFFGLALINILGVKQGLGLVKFFVVAKILPLLVLVIFGLWKVSLDNLNFEALPTIDQLGSTSLILFFAFIGGESALNVGGEVKNPQKNIPKSIFLGIGTVLLLYILIQIVAQGVLGDALKDQKAPLAETARQIFGHKGFVLLTAGAAISMIGYMSGTILNMPRVLYALSRDRVIPVKIFGKIHPKLKTPHWAILSYAAAGFILASLGSFTKLAVIATSAILLLYFGVVLSVIKLRYSQKINSGGFIIPGRLLVPLLSVGIIISFLLKLTFEEIIGTIIFLVILSVIYAINNSFKK</sequence>
<dbReference type="Proteomes" id="UP000317332">
    <property type="component" value="Unassembled WGS sequence"/>
</dbReference>
<feature type="transmembrane region" description="Helical" evidence="6">
    <location>
        <begin position="86"/>
        <end position="105"/>
    </location>
</feature>
<feature type="transmembrane region" description="Helical" evidence="6">
    <location>
        <begin position="377"/>
        <end position="399"/>
    </location>
</feature>
<evidence type="ECO:0000256" key="2">
    <source>
        <dbReference type="ARBA" id="ARBA00022475"/>
    </source>
</evidence>
<feature type="transmembrane region" description="Helical" evidence="6">
    <location>
        <begin position="12"/>
        <end position="39"/>
    </location>
</feature>
<keyword evidence="2" id="KW-1003">Cell membrane</keyword>
<dbReference type="Pfam" id="PF13520">
    <property type="entry name" value="AA_permease_2"/>
    <property type="match status" value="1"/>
</dbReference>
<protein>
    <submittedName>
        <fullName evidence="7">Amino acid permease</fullName>
    </submittedName>
</protein>
<proteinExistence type="predicted"/>
<dbReference type="PANTHER" id="PTHR42770:SF7">
    <property type="entry name" value="MEMBRANE PROTEIN"/>
    <property type="match status" value="1"/>
</dbReference>
<dbReference type="GO" id="GO:0005886">
    <property type="term" value="C:plasma membrane"/>
    <property type="evidence" value="ECO:0007669"/>
    <property type="project" value="UniProtKB-SubCell"/>
</dbReference>
<keyword evidence="3 6" id="KW-0812">Transmembrane</keyword>
<dbReference type="PANTHER" id="PTHR42770">
    <property type="entry name" value="AMINO ACID TRANSPORTER-RELATED"/>
    <property type="match status" value="1"/>
</dbReference>
<dbReference type="AlphaFoldDB" id="A0A506PDF0"/>
<organism evidence="7 8">
    <name type="scientific">Paucihalobacter ruber</name>
    <dbReference type="NCBI Taxonomy" id="2567861"/>
    <lineage>
        <taxon>Bacteria</taxon>
        <taxon>Pseudomonadati</taxon>
        <taxon>Bacteroidota</taxon>
        <taxon>Flavobacteriia</taxon>
        <taxon>Flavobacteriales</taxon>
        <taxon>Flavobacteriaceae</taxon>
        <taxon>Paucihalobacter</taxon>
    </lineage>
</organism>
<dbReference type="Gene3D" id="1.20.1740.10">
    <property type="entry name" value="Amino acid/polyamine transporter I"/>
    <property type="match status" value="1"/>
</dbReference>
<dbReference type="PIRSF" id="PIRSF006060">
    <property type="entry name" value="AA_transporter"/>
    <property type="match status" value="1"/>
</dbReference>
<evidence type="ECO:0000313" key="8">
    <source>
        <dbReference type="Proteomes" id="UP000317332"/>
    </source>
</evidence>
<feature type="transmembrane region" description="Helical" evidence="6">
    <location>
        <begin position="345"/>
        <end position="365"/>
    </location>
</feature>
<evidence type="ECO:0000256" key="5">
    <source>
        <dbReference type="ARBA" id="ARBA00023136"/>
    </source>
</evidence>
<feature type="transmembrane region" description="Helical" evidence="6">
    <location>
        <begin position="125"/>
        <end position="145"/>
    </location>
</feature>
<evidence type="ECO:0000256" key="3">
    <source>
        <dbReference type="ARBA" id="ARBA00022692"/>
    </source>
</evidence>
<accession>A0A506PDF0</accession>
<feature type="transmembrane region" description="Helical" evidence="6">
    <location>
        <begin position="272"/>
        <end position="301"/>
    </location>
</feature>
<keyword evidence="8" id="KW-1185">Reference proteome</keyword>
<dbReference type="EMBL" id="VHIQ01000008">
    <property type="protein sequence ID" value="TPV31558.1"/>
    <property type="molecule type" value="Genomic_DNA"/>
</dbReference>
<keyword evidence="4 6" id="KW-1133">Transmembrane helix</keyword>
<reference evidence="7 8" key="1">
    <citation type="submission" date="2019-06" db="EMBL/GenBank/DDBJ databases">
        <title>Flavobacteriaceae Paucihalobacterium erythroidium CWB-1, complete genome.</title>
        <authorList>
            <person name="Wu S."/>
        </authorList>
    </citation>
    <scope>NUCLEOTIDE SEQUENCE [LARGE SCALE GENOMIC DNA]</scope>
    <source>
        <strain evidence="7 8">CWB-1</strain>
    </source>
</reference>